<proteinExistence type="predicted"/>
<dbReference type="AlphaFoldDB" id="A0A382B4C5"/>
<gene>
    <name evidence="1" type="ORF">METZ01_LOCUS161510</name>
</gene>
<sequence>MPVKTNPELSSQRLVKTNSKPVLNPFEPIKTSLELSLLI</sequence>
<accession>A0A382B4C5</accession>
<evidence type="ECO:0000313" key="1">
    <source>
        <dbReference type="EMBL" id="SVB08656.1"/>
    </source>
</evidence>
<dbReference type="EMBL" id="UINC01028159">
    <property type="protein sequence ID" value="SVB08656.1"/>
    <property type="molecule type" value="Genomic_DNA"/>
</dbReference>
<protein>
    <submittedName>
        <fullName evidence="1">Uncharacterized protein</fullName>
    </submittedName>
</protein>
<name>A0A382B4C5_9ZZZZ</name>
<reference evidence="1" key="1">
    <citation type="submission" date="2018-05" db="EMBL/GenBank/DDBJ databases">
        <authorList>
            <person name="Lanie J.A."/>
            <person name="Ng W.-L."/>
            <person name="Kazmierczak K.M."/>
            <person name="Andrzejewski T.M."/>
            <person name="Davidsen T.M."/>
            <person name="Wayne K.J."/>
            <person name="Tettelin H."/>
            <person name="Glass J.I."/>
            <person name="Rusch D."/>
            <person name="Podicherti R."/>
            <person name="Tsui H.-C.T."/>
            <person name="Winkler M.E."/>
        </authorList>
    </citation>
    <scope>NUCLEOTIDE SEQUENCE</scope>
</reference>
<organism evidence="1">
    <name type="scientific">marine metagenome</name>
    <dbReference type="NCBI Taxonomy" id="408172"/>
    <lineage>
        <taxon>unclassified sequences</taxon>
        <taxon>metagenomes</taxon>
        <taxon>ecological metagenomes</taxon>
    </lineage>
</organism>